<accession>A0AA38XGA1</accession>
<gene>
    <name evidence="2" type="ORF">H2200_002825</name>
</gene>
<evidence type="ECO:0000256" key="1">
    <source>
        <dbReference type="SAM" id="MobiDB-lite"/>
    </source>
</evidence>
<dbReference type="EMBL" id="JAPDRK010000004">
    <property type="protein sequence ID" value="KAJ9612884.1"/>
    <property type="molecule type" value="Genomic_DNA"/>
</dbReference>
<feature type="region of interest" description="Disordered" evidence="1">
    <location>
        <begin position="298"/>
        <end position="360"/>
    </location>
</feature>
<name>A0AA38XGA1_9EURO</name>
<protein>
    <submittedName>
        <fullName evidence="2">Uncharacterized protein</fullName>
    </submittedName>
</protein>
<reference evidence="2" key="1">
    <citation type="submission" date="2022-10" db="EMBL/GenBank/DDBJ databases">
        <title>Culturing micro-colonial fungi from biological soil crusts in the Mojave desert and describing Neophaeococcomyces mojavensis, and introducing the new genera and species Taxawa tesnikishii.</title>
        <authorList>
            <person name="Kurbessoian T."/>
            <person name="Stajich J.E."/>
        </authorList>
    </citation>
    <scope>NUCLEOTIDE SEQUENCE</scope>
    <source>
        <strain evidence="2">TK_41</strain>
    </source>
</reference>
<sequence>MASASQSIAMRTRSHTIPQAVQFTEPQNADLVLRLESVENKPSMLLHTSMATVKNNFKNIEIGDREYTENDLLSLTEPNTAAFVLLMKMAHENPVTEEDVDGEDKSVDDKGLRRVAEMAAKYKYEGPVPAWIAERLKKQLHFDDALFPASRQLTWLLRPIDFAWFEERHPLYDINKMDFVKQLYDAHIELRKTLFANLPPVLYPDPHGNGLGGCRKCNAVPHFRRWCEELLASEDFFFFLDALPLNAEYSESCTSLYSTFNIIFLTMLHEFKRDQDDNADKPLPCGRFRVRMSYLRELDDPEDSVEEEEDDGEEEHQEGENVETASGEISDAGVPREEPEDIEDELTEAEEGDGGLDESWKDEWRQVQLMEDVYDSIGGLCLKCFKQGNCKYQHYCKKHEVLLGL</sequence>
<proteinExistence type="predicted"/>
<keyword evidence="3" id="KW-1185">Reference proteome</keyword>
<organism evidence="2 3">
    <name type="scientific">Cladophialophora chaetospira</name>
    <dbReference type="NCBI Taxonomy" id="386627"/>
    <lineage>
        <taxon>Eukaryota</taxon>
        <taxon>Fungi</taxon>
        <taxon>Dikarya</taxon>
        <taxon>Ascomycota</taxon>
        <taxon>Pezizomycotina</taxon>
        <taxon>Eurotiomycetes</taxon>
        <taxon>Chaetothyriomycetidae</taxon>
        <taxon>Chaetothyriales</taxon>
        <taxon>Herpotrichiellaceae</taxon>
        <taxon>Cladophialophora</taxon>
    </lineage>
</organism>
<dbReference type="Proteomes" id="UP001172673">
    <property type="component" value="Unassembled WGS sequence"/>
</dbReference>
<feature type="compositionally biased region" description="Acidic residues" evidence="1">
    <location>
        <begin position="299"/>
        <end position="321"/>
    </location>
</feature>
<evidence type="ECO:0000313" key="2">
    <source>
        <dbReference type="EMBL" id="KAJ9612884.1"/>
    </source>
</evidence>
<feature type="compositionally biased region" description="Acidic residues" evidence="1">
    <location>
        <begin position="338"/>
        <end position="356"/>
    </location>
</feature>
<dbReference type="AlphaFoldDB" id="A0AA38XGA1"/>
<evidence type="ECO:0000313" key="3">
    <source>
        <dbReference type="Proteomes" id="UP001172673"/>
    </source>
</evidence>
<comment type="caution">
    <text evidence="2">The sequence shown here is derived from an EMBL/GenBank/DDBJ whole genome shotgun (WGS) entry which is preliminary data.</text>
</comment>